<dbReference type="EMBL" id="QFXC01000013">
    <property type="protein sequence ID" value="RDH81313.1"/>
    <property type="molecule type" value="Genomic_DNA"/>
</dbReference>
<proteinExistence type="predicted"/>
<keyword evidence="1" id="KW-1133">Transmembrane helix</keyword>
<dbReference type="NCBIfam" id="TIGR02532">
    <property type="entry name" value="IV_pilin_GFxxxE"/>
    <property type="match status" value="1"/>
</dbReference>
<evidence type="ECO:0000313" key="3">
    <source>
        <dbReference type="Proteomes" id="UP000254266"/>
    </source>
</evidence>
<evidence type="ECO:0000313" key="2">
    <source>
        <dbReference type="EMBL" id="RDH81313.1"/>
    </source>
</evidence>
<dbReference type="AlphaFoldDB" id="A0A370D8U8"/>
<keyword evidence="1" id="KW-0472">Membrane</keyword>
<evidence type="ECO:0000256" key="1">
    <source>
        <dbReference type="SAM" id="Phobius"/>
    </source>
</evidence>
<dbReference type="Proteomes" id="UP000254266">
    <property type="component" value="Unassembled WGS sequence"/>
</dbReference>
<dbReference type="InterPro" id="IPR045584">
    <property type="entry name" value="Pilin-like"/>
</dbReference>
<dbReference type="Pfam" id="PF07963">
    <property type="entry name" value="N_methyl"/>
    <property type="match status" value="1"/>
</dbReference>
<gene>
    <name evidence="2" type="ORF">DIZ80_14535</name>
</gene>
<sequence>MKNLQSIKATAQKGFTLIELMIVVAIIGILAAVAVPAYQDYIGGAHGGAAMKGAIGWAQKGQVCVVTGVGCAGLVTDAAAAAEVTAIAAADFTGVIGVGGDIIYSEGACRVTATVADTSGEISYVAVSMSGGATTPQCVDGAGL</sequence>
<dbReference type="Gene3D" id="3.30.700.10">
    <property type="entry name" value="Glycoprotein, Type 4 Pilin"/>
    <property type="match status" value="1"/>
</dbReference>
<dbReference type="PROSITE" id="PS00409">
    <property type="entry name" value="PROKAR_NTER_METHYL"/>
    <property type="match status" value="1"/>
</dbReference>
<accession>A0A370D8U8</accession>
<protein>
    <submittedName>
        <fullName evidence="2">General secretion pathway protein</fullName>
    </submittedName>
</protein>
<organism evidence="2 3">
    <name type="scientific">endosymbiont of Galathealinum brachiosum</name>
    <dbReference type="NCBI Taxonomy" id="2200906"/>
    <lineage>
        <taxon>Bacteria</taxon>
        <taxon>Pseudomonadati</taxon>
        <taxon>Pseudomonadota</taxon>
        <taxon>Gammaproteobacteria</taxon>
        <taxon>sulfur-oxidizing symbionts</taxon>
    </lineage>
</organism>
<reference evidence="2 3" key="1">
    <citation type="journal article" date="2018" name="ISME J.">
        <title>Endosymbiont genomes yield clues of tubeworm success.</title>
        <authorList>
            <person name="Li Y."/>
            <person name="Liles M.R."/>
            <person name="Halanych K.M."/>
        </authorList>
    </citation>
    <scope>NUCLEOTIDE SEQUENCE [LARGE SCALE GENOMIC DNA]</scope>
    <source>
        <strain evidence="2">A1464</strain>
    </source>
</reference>
<name>A0A370D8U8_9GAMM</name>
<keyword evidence="1" id="KW-0812">Transmembrane</keyword>
<dbReference type="InterPro" id="IPR012902">
    <property type="entry name" value="N_methyl_site"/>
</dbReference>
<dbReference type="SUPFAM" id="SSF54523">
    <property type="entry name" value="Pili subunits"/>
    <property type="match status" value="1"/>
</dbReference>
<keyword evidence="3" id="KW-1185">Reference proteome</keyword>
<feature type="transmembrane region" description="Helical" evidence="1">
    <location>
        <begin position="20"/>
        <end position="38"/>
    </location>
</feature>
<comment type="caution">
    <text evidence="2">The sequence shown here is derived from an EMBL/GenBank/DDBJ whole genome shotgun (WGS) entry which is preliminary data.</text>
</comment>